<dbReference type="Proteomes" id="UP000095280">
    <property type="component" value="Unplaced"/>
</dbReference>
<dbReference type="WBParaSite" id="maker-unitig_37118-snap-gene-0.2-mRNA-1">
    <property type="protein sequence ID" value="maker-unitig_37118-snap-gene-0.2-mRNA-1"/>
    <property type="gene ID" value="maker-unitig_37118-snap-gene-0.2"/>
</dbReference>
<accession>A0A1I8FJ44</accession>
<evidence type="ECO:0000313" key="3">
    <source>
        <dbReference type="WBParaSite" id="maker-unitig_37118-snap-gene-0.2-mRNA-1"/>
    </source>
</evidence>
<feature type="compositionally biased region" description="Low complexity" evidence="1">
    <location>
        <begin position="331"/>
        <end position="347"/>
    </location>
</feature>
<reference evidence="3" key="1">
    <citation type="submission" date="2016-11" db="UniProtKB">
        <authorList>
            <consortium name="WormBaseParasite"/>
        </authorList>
    </citation>
    <scope>IDENTIFICATION</scope>
</reference>
<feature type="compositionally biased region" description="Pro residues" evidence="1">
    <location>
        <begin position="238"/>
        <end position="247"/>
    </location>
</feature>
<organism evidence="2 3">
    <name type="scientific">Macrostomum lignano</name>
    <dbReference type="NCBI Taxonomy" id="282301"/>
    <lineage>
        <taxon>Eukaryota</taxon>
        <taxon>Metazoa</taxon>
        <taxon>Spiralia</taxon>
        <taxon>Lophotrochozoa</taxon>
        <taxon>Platyhelminthes</taxon>
        <taxon>Rhabditophora</taxon>
        <taxon>Macrostomorpha</taxon>
        <taxon>Macrostomida</taxon>
        <taxon>Macrostomidae</taxon>
        <taxon>Macrostomum</taxon>
    </lineage>
</organism>
<feature type="region of interest" description="Disordered" evidence="1">
    <location>
        <begin position="185"/>
        <end position="213"/>
    </location>
</feature>
<feature type="compositionally biased region" description="Low complexity" evidence="1">
    <location>
        <begin position="187"/>
        <end position="203"/>
    </location>
</feature>
<dbReference type="Gene3D" id="2.30.42.10">
    <property type="match status" value="1"/>
</dbReference>
<proteinExistence type="predicted"/>
<feature type="compositionally biased region" description="Polar residues" evidence="1">
    <location>
        <begin position="311"/>
        <end position="321"/>
    </location>
</feature>
<feature type="region of interest" description="Disordered" evidence="1">
    <location>
        <begin position="294"/>
        <end position="354"/>
    </location>
</feature>
<dbReference type="InterPro" id="IPR036034">
    <property type="entry name" value="PDZ_sf"/>
</dbReference>
<name>A0A1I8FJ44_9PLAT</name>
<protein>
    <submittedName>
        <fullName evidence="3">Protein kinase domain-containing protein</fullName>
    </submittedName>
</protein>
<keyword evidence="2" id="KW-1185">Reference proteome</keyword>
<dbReference type="AlphaFoldDB" id="A0A1I8FJ44"/>
<sequence length="472" mass="50468">GGRRRGDAASGESQLRCITELPLRPGSEEPLDWRFLQQRASGRTGRQLLSWTRTPAGLGFSVLDYQDPLCAEQTVIIIRSSFLAEPPTGRPACCPATGCCSLTRPTLERASLRETVHCLKACPRGRIVLGVAKPCPLAQAERRAAKAAEAAAARQGRMTRKKVEPVHAELAGQYIRCRLSSAALAMSPTPSSPRSRLTASMRTPSRRRMRTSNCEPPLLREELGSAFDLLAPQSGAPMLPPPQPQPPRDSALTAGGDTTTAFGELGMRFNRSRTAARASTLQPLQRRLAMEELQREAAADEQSDEEAALTGSGTEIVQLTMASPRPRLRRQQQSAAAAAADRSTQPSHWIAPAPVPVAGSSAYAKEDAEDELQRISRAPLSATPSRRCQAAASAVGDGGCRGQPGGFLQHGASLASIVSSSKFKTPMQTATSSTTTKVDFTVNNVGNGVREKRTCECESLAMALADMCRCDI</sequence>
<evidence type="ECO:0000256" key="1">
    <source>
        <dbReference type="SAM" id="MobiDB-lite"/>
    </source>
</evidence>
<evidence type="ECO:0000313" key="2">
    <source>
        <dbReference type="Proteomes" id="UP000095280"/>
    </source>
</evidence>
<feature type="region of interest" description="Disordered" evidence="1">
    <location>
        <begin position="231"/>
        <end position="268"/>
    </location>
</feature>